<dbReference type="Gene3D" id="3.90.1150.10">
    <property type="entry name" value="Aspartate Aminotransferase, domain 1"/>
    <property type="match status" value="1"/>
</dbReference>
<dbReference type="EMBL" id="WITK01000005">
    <property type="protein sequence ID" value="MQW91831.1"/>
    <property type="molecule type" value="Genomic_DNA"/>
</dbReference>
<dbReference type="PANTHER" id="PTHR46383">
    <property type="entry name" value="ASPARTATE AMINOTRANSFERASE"/>
    <property type="match status" value="1"/>
</dbReference>
<accession>A0A5Q0P2Y0</accession>
<dbReference type="InterPro" id="IPR015424">
    <property type="entry name" value="PyrdxlP-dep_Trfase"/>
</dbReference>
<dbReference type="Gene3D" id="3.40.640.10">
    <property type="entry name" value="Type I PLP-dependent aspartate aminotransferase-like (Major domain)"/>
    <property type="match status" value="1"/>
</dbReference>
<evidence type="ECO:0000313" key="8">
    <source>
        <dbReference type="EMBL" id="MQW91831.1"/>
    </source>
</evidence>
<sequence>MDVRLSDRVNAIKPSPTLAVTNKAAELKAAGHNVIGLGAGEPDFDTPKHIKDAAIAAINNGFTKYTAVDGTPGLKKAIIAKLKRDNNLDYAANQILVSCGGKQSFFNLALALLNKGDEVIIPAPYWVSYPDMVIIAEGVPVIVKCGEEQRFKITPAQLEAAITDKTRLVVLNSPSNPTGMIYTKAELEALAEVLRKYPEVMVASDDMYEPIRWDDEFYNIATVAPDLYDRVIVLNGVSKAYAMTGWRIGYAAGPAKLIGAMKKIQSQSTSNPTSISQVAAEAALNGPQDVLVPMVEAFKRRHDLVMNGLNAINGISCLPADGAFYAYANIKPLIRAKGLKSCTEFSAWLLEETGVAVVPGDAFGLGGFMRISYATADEVLVDALARIKKAADSIEGVDAAIASIEAEKAAK</sequence>
<evidence type="ECO:0000256" key="1">
    <source>
        <dbReference type="ARBA" id="ARBA00001933"/>
    </source>
</evidence>
<dbReference type="GO" id="GO:0008483">
    <property type="term" value="F:transaminase activity"/>
    <property type="evidence" value="ECO:0007669"/>
    <property type="project" value="UniProtKB-KW"/>
</dbReference>
<keyword evidence="4 6" id="KW-0808">Transferase</keyword>
<dbReference type="SUPFAM" id="SSF53383">
    <property type="entry name" value="PLP-dependent transferases"/>
    <property type="match status" value="1"/>
</dbReference>
<proteinExistence type="inferred from homology"/>
<evidence type="ECO:0000256" key="4">
    <source>
        <dbReference type="ARBA" id="ARBA00022679"/>
    </source>
</evidence>
<evidence type="ECO:0000256" key="5">
    <source>
        <dbReference type="ARBA" id="ARBA00022898"/>
    </source>
</evidence>
<evidence type="ECO:0000313" key="10">
    <source>
        <dbReference type="Proteomes" id="UP000327478"/>
    </source>
</evidence>
<evidence type="ECO:0000256" key="2">
    <source>
        <dbReference type="ARBA" id="ARBA00007441"/>
    </source>
</evidence>
<comment type="similarity">
    <text evidence="2 6">Belongs to the class-I pyridoxal-phosphate-dependent aminotransferase family.</text>
</comment>
<gene>
    <name evidence="9" type="ORF">GFH30_08665</name>
    <name evidence="8" type="ORF">GHJ48_05385</name>
</gene>
<dbReference type="CDD" id="cd00609">
    <property type="entry name" value="AAT_like"/>
    <property type="match status" value="1"/>
</dbReference>
<comment type="cofactor">
    <cofactor evidence="1 6">
        <name>pyridoxal 5'-phosphate</name>
        <dbReference type="ChEBI" id="CHEBI:597326"/>
    </cofactor>
</comment>
<evidence type="ECO:0000256" key="3">
    <source>
        <dbReference type="ARBA" id="ARBA00022576"/>
    </source>
</evidence>
<dbReference type="InterPro" id="IPR004838">
    <property type="entry name" value="NHTrfase_class1_PyrdxlP-BS"/>
</dbReference>
<dbReference type="Pfam" id="PF00155">
    <property type="entry name" value="Aminotran_1_2"/>
    <property type="match status" value="1"/>
</dbReference>
<feature type="domain" description="Aminotransferase class I/classII large" evidence="7">
    <location>
        <begin position="33"/>
        <end position="385"/>
    </location>
</feature>
<name>A0A5Q0P2Y0_9GAMM</name>
<dbReference type="EC" id="2.6.1.-" evidence="6"/>
<dbReference type="Proteomes" id="UP000327478">
    <property type="component" value="Chromosome"/>
</dbReference>
<dbReference type="GO" id="GO:0030170">
    <property type="term" value="F:pyridoxal phosphate binding"/>
    <property type="evidence" value="ECO:0007669"/>
    <property type="project" value="InterPro"/>
</dbReference>
<reference evidence="10 11" key="1">
    <citation type="submission" date="2019-10" db="EMBL/GenBank/DDBJ databases">
        <authorList>
            <person name="Dong K."/>
        </authorList>
    </citation>
    <scope>NUCLEOTIDE SEQUENCE [LARGE SCALE GENOMIC DNA]</scope>
    <source>
        <strain evidence="9">Dk386</strain>
        <strain evidence="10">dk386</strain>
        <strain evidence="8">Dk771</strain>
        <strain evidence="11">dk771</strain>
    </source>
</reference>
<dbReference type="InterPro" id="IPR050596">
    <property type="entry name" value="AspAT/PAT-like"/>
</dbReference>
<protein>
    <recommendedName>
        <fullName evidence="6">Aminotransferase</fullName>
        <ecNumber evidence="6">2.6.1.-</ecNumber>
    </recommendedName>
</protein>
<dbReference type="EMBL" id="CP045650">
    <property type="protein sequence ID" value="QGA11459.1"/>
    <property type="molecule type" value="Genomic_DNA"/>
</dbReference>
<dbReference type="AlphaFoldDB" id="A0A5Q0P2Y0"/>
<dbReference type="InterPro" id="IPR004839">
    <property type="entry name" value="Aminotransferase_I/II_large"/>
</dbReference>
<evidence type="ECO:0000313" key="9">
    <source>
        <dbReference type="EMBL" id="QGA11459.1"/>
    </source>
</evidence>
<dbReference type="GO" id="GO:0006520">
    <property type="term" value="P:amino acid metabolic process"/>
    <property type="evidence" value="ECO:0007669"/>
    <property type="project" value="InterPro"/>
</dbReference>
<keyword evidence="5" id="KW-0663">Pyridoxal phosphate</keyword>
<dbReference type="PANTHER" id="PTHR46383:SF1">
    <property type="entry name" value="ASPARTATE AMINOTRANSFERASE"/>
    <property type="match status" value="1"/>
</dbReference>
<dbReference type="PROSITE" id="PS00105">
    <property type="entry name" value="AA_TRANSFER_CLASS_1"/>
    <property type="match status" value="1"/>
</dbReference>
<evidence type="ECO:0000313" key="11">
    <source>
        <dbReference type="Proteomes" id="UP000480556"/>
    </source>
</evidence>
<dbReference type="FunFam" id="3.40.640.10:FF:000033">
    <property type="entry name" value="Aspartate aminotransferase"/>
    <property type="match status" value="1"/>
</dbReference>
<dbReference type="Proteomes" id="UP000480556">
    <property type="component" value="Unassembled WGS sequence"/>
</dbReference>
<dbReference type="InterPro" id="IPR015421">
    <property type="entry name" value="PyrdxlP-dep_Trfase_major"/>
</dbReference>
<evidence type="ECO:0000259" key="7">
    <source>
        <dbReference type="Pfam" id="PF00155"/>
    </source>
</evidence>
<keyword evidence="3 6" id="KW-0032">Aminotransferase</keyword>
<dbReference type="InterPro" id="IPR015422">
    <property type="entry name" value="PyrdxlP-dep_Trfase_small"/>
</dbReference>
<keyword evidence="10" id="KW-1185">Reference proteome</keyword>
<organism evidence="8 11">
    <name type="scientific">Acinetobacter wanghuae</name>
    <dbReference type="NCBI Taxonomy" id="2662362"/>
    <lineage>
        <taxon>Bacteria</taxon>
        <taxon>Pseudomonadati</taxon>
        <taxon>Pseudomonadota</taxon>
        <taxon>Gammaproteobacteria</taxon>
        <taxon>Moraxellales</taxon>
        <taxon>Moraxellaceae</taxon>
        <taxon>Acinetobacter</taxon>
    </lineage>
</organism>
<evidence type="ECO:0000256" key="6">
    <source>
        <dbReference type="RuleBase" id="RU000481"/>
    </source>
</evidence>
<dbReference type="RefSeq" id="WP_153371851.1">
    <property type="nucleotide sequence ID" value="NZ_CP045650.1"/>
</dbReference>